<evidence type="ECO:0000313" key="2">
    <source>
        <dbReference type="Proteomes" id="UP000243950"/>
    </source>
</evidence>
<sequence length="60" mass="6260">MPAMECSGEKLIVIAESGFAFWHFYLKPPTTPVITNIGADGAVLGNPVIEVGNNVIAAST</sequence>
<protein>
    <submittedName>
        <fullName evidence="1">Uncharacterized protein</fullName>
    </submittedName>
</protein>
<dbReference type="AlphaFoldDB" id="A0A1I1X589"/>
<gene>
    <name evidence="1" type="ORF">SAMN05216372_10745</name>
</gene>
<reference evidence="2" key="1">
    <citation type="submission" date="2016-10" db="EMBL/GenBank/DDBJ databases">
        <authorList>
            <person name="Varghese N."/>
            <person name="Submissions S."/>
        </authorList>
    </citation>
    <scope>NUCLEOTIDE SEQUENCE [LARGE SCALE GENOMIC DNA]</scope>
    <source>
        <strain evidence="2">JCM 2783</strain>
    </source>
</reference>
<name>A0A1I1X589_PSEOC</name>
<organism evidence="1 2">
    <name type="scientific">Pseudomonas straminea</name>
    <dbReference type="NCBI Taxonomy" id="47882"/>
    <lineage>
        <taxon>Bacteria</taxon>
        <taxon>Pseudomonadati</taxon>
        <taxon>Pseudomonadota</taxon>
        <taxon>Gammaproteobacteria</taxon>
        <taxon>Pseudomonadales</taxon>
        <taxon>Pseudomonadaceae</taxon>
        <taxon>Phytopseudomonas</taxon>
    </lineage>
</organism>
<dbReference type="Proteomes" id="UP000243950">
    <property type="component" value="Unassembled WGS sequence"/>
</dbReference>
<dbReference type="EMBL" id="FOMO01000007">
    <property type="protein sequence ID" value="SFE02539.1"/>
    <property type="molecule type" value="Genomic_DNA"/>
</dbReference>
<proteinExistence type="predicted"/>
<evidence type="ECO:0000313" key="1">
    <source>
        <dbReference type="EMBL" id="SFE02539.1"/>
    </source>
</evidence>
<accession>A0A1I1X589</accession>
<keyword evidence="2" id="KW-1185">Reference proteome</keyword>